<dbReference type="GeneID" id="5970953"/>
<name>Q0UXI2_PHANO</name>
<dbReference type="Proteomes" id="UP000001055">
    <property type="component" value="Unassembled WGS sequence"/>
</dbReference>
<accession>Q0UXI2</accession>
<evidence type="ECO:0000313" key="2">
    <source>
        <dbReference type="Proteomes" id="UP000001055"/>
    </source>
</evidence>
<proteinExistence type="predicted"/>
<dbReference type="AlphaFoldDB" id="Q0UXI2"/>
<protein>
    <submittedName>
        <fullName evidence="1">Uncharacterized protein</fullName>
    </submittedName>
</protein>
<gene>
    <name evidence="1" type="ORF">SNOG_03532</name>
</gene>
<dbReference type="InParanoid" id="Q0UXI2"/>
<dbReference type="EMBL" id="CH445329">
    <property type="protein sequence ID" value="EAT88737.1"/>
    <property type="molecule type" value="Genomic_DNA"/>
</dbReference>
<reference evidence="2" key="1">
    <citation type="journal article" date="2007" name="Plant Cell">
        <title>Dothideomycete-plant interactions illuminated by genome sequencing and EST analysis of the wheat pathogen Stagonospora nodorum.</title>
        <authorList>
            <person name="Hane J.K."/>
            <person name="Lowe R.G."/>
            <person name="Solomon P.S."/>
            <person name="Tan K.C."/>
            <person name="Schoch C.L."/>
            <person name="Spatafora J.W."/>
            <person name="Crous P.W."/>
            <person name="Kodira C."/>
            <person name="Birren B.W."/>
            <person name="Galagan J.E."/>
            <person name="Torriani S.F."/>
            <person name="McDonald B.A."/>
            <person name="Oliver R.P."/>
        </authorList>
    </citation>
    <scope>NUCLEOTIDE SEQUENCE [LARGE SCALE GENOMIC DNA]</scope>
    <source>
        <strain evidence="2">SN15 / ATCC MYA-4574 / FGSC 10173</strain>
    </source>
</reference>
<dbReference type="RefSeq" id="XP_001794090.1">
    <property type="nucleotide sequence ID" value="XM_001794038.1"/>
</dbReference>
<dbReference type="KEGG" id="pno:SNOG_03532"/>
<evidence type="ECO:0000313" key="1">
    <source>
        <dbReference type="EMBL" id="EAT88737.1"/>
    </source>
</evidence>
<organism evidence="1 2">
    <name type="scientific">Phaeosphaeria nodorum (strain SN15 / ATCC MYA-4574 / FGSC 10173)</name>
    <name type="common">Glume blotch fungus</name>
    <name type="synonym">Parastagonospora nodorum</name>
    <dbReference type="NCBI Taxonomy" id="321614"/>
    <lineage>
        <taxon>Eukaryota</taxon>
        <taxon>Fungi</taxon>
        <taxon>Dikarya</taxon>
        <taxon>Ascomycota</taxon>
        <taxon>Pezizomycotina</taxon>
        <taxon>Dothideomycetes</taxon>
        <taxon>Pleosporomycetidae</taxon>
        <taxon>Pleosporales</taxon>
        <taxon>Pleosporineae</taxon>
        <taxon>Phaeosphaeriaceae</taxon>
        <taxon>Parastagonospora</taxon>
    </lineage>
</organism>
<sequence>MAAVPLNDLMTLARAGCAGTEIDALSHDARAAWKQGRNVGEMQ</sequence>